<keyword evidence="2" id="KW-1133">Transmembrane helix</keyword>
<dbReference type="RefSeq" id="WP_154432917.1">
    <property type="nucleotide sequence ID" value="NZ_VUMS01000030.1"/>
</dbReference>
<evidence type="ECO:0000256" key="2">
    <source>
        <dbReference type="SAM" id="Phobius"/>
    </source>
</evidence>
<keyword evidence="4" id="KW-1185">Reference proteome</keyword>
<feature type="compositionally biased region" description="Polar residues" evidence="1">
    <location>
        <begin position="70"/>
        <end position="91"/>
    </location>
</feature>
<name>A0A7X2P4U3_9FIRM</name>
<feature type="region of interest" description="Disordered" evidence="1">
    <location>
        <begin position="29"/>
        <end position="97"/>
    </location>
</feature>
<evidence type="ECO:0000256" key="1">
    <source>
        <dbReference type="SAM" id="MobiDB-lite"/>
    </source>
</evidence>
<feature type="compositionally biased region" description="Basic and acidic residues" evidence="1">
    <location>
        <begin position="49"/>
        <end position="68"/>
    </location>
</feature>
<organism evidence="3 4">
    <name type="scientific">Oliverpabstia intestinalis</name>
    <dbReference type="NCBI Taxonomy" id="2606633"/>
    <lineage>
        <taxon>Bacteria</taxon>
        <taxon>Bacillati</taxon>
        <taxon>Bacillota</taxon>
        <taxon>Clostridia</taxon>
        <taxon>Lachnospirales</taxon>
        <taxon>Lachnospiraceae</taxon>
        <taxon>Oliverpabstia</taxon>
    </lineage>
</organism>
<dbReference type="AlphaFoldDB" id="A0A7X2P4U3"/>
<feature type="transmembrane region" description="Helical" evidence="2">
    <location>
        <begin position="7"/>
        <end position="24"/>
    </location>
</feature>
<dbReference type="Proteomes" id="UP000440513">
    <property type="component" value="Unassembled WGS sequence"/>
</dbReference>
<evidence type="ECO:0000313" key="4">
    <source>
        <dbReference type="Proteomes" id="UP000440513"/>
    </source>
</evidence>
<gene>
    <name evidence="3" type="ORF">FYJ57_12675</name>
</gene>
<dbReference type="EMBL" id="VUMS01000030">
    <property type="protein sequence ID" value="MST67547.1"/>
    <property type="molecule type" value="Genomic_DNA"/>
</dbReference>
<comment type="caution">
    <text evidence="3">The sequence shown here is derived from an EMBL/GenBank/DDBJ whole genome shotgun (WGS) entry which is preliminary data.</text>
</comment>
<reference evidence="3 4" key="1">
    <citation type="submission" date="2019-08" db="EMBL/GenBank/DDBJ databases">
        <title>In-depth cultivation of the pig gut microbiome towards novel bacterial diversity and tailored functional studies.</title>
        <authorList>
            <person name="Wylensek D."/>
            <person name="Hitch T.C.A."/>
            <person name="Clavel T."/>
        </authorList>
    </citation>
    <scope>NUCLEOTIDE SEQUENCE [LARGE SCALE GENOMIC DNA]</scope>
    <source>
        <strain evidence="3 4">BSM-380-WT-5A</strain>
    </source>
</reference>
<keyword evidence="2" id="KW-0812">Transmembrane</keyword>
<sequence>MRKKRRFYIFVIIISFSTIIGTATKLQEPEPQEIFDTPPVVPTSFPDPNLKEEQDKIATTPENERDTEQPEISNDPQSDLEQDFGNPSSDSFVVELG</sequence>
<protein>
    <submittedName>
        <fullName evidence="3">Uncharacterized protein</fullName>
    </submittedName>
</protein>
<keyword evidence="2" id="KW-0472">Membrane</keyword>
<evidence type="ECO:0000313" key="3">
    <source>
        <dbReference type="EMBL" id="MST67547.1"/>
    </source>
</evidence>
<accession>A0A7X2P4U3</accession>
<proteinExistence type="predicted"/>